<reference evidence="4" key="1">
    <citation type="journal article" date="2014" name="Int. J. Syst. Evol. Microbiol.">
        <title>Complete genome sequence of Corynebacterium casei LMG S-19264T (=DSM 44701T), isolated from a smear-ripened cheese.</title>
        <authorList>
            <consortium name="US DOE Joint Genome Institute (JGI-PGF)"/>
            <person name="Walter F."/>
            <person name="Albersmeier A."/>
            <person name="Kalinowski J."/>
            <person name="Ruckert C."/>
        </authorList>
    </citation>
    <scope>NUCLEOTIDE SEQUENCE</scope>
    <source>
        <strain evidence="4">CGMCC 1.12751</strain>
    </source>
</reference>
<dbReference type="InterPro" id="IPR041490">
    <property type="entry name" value="KstR2_TetR_C"/>
</dbReference>
<evidence type="ECO:0000313" key="5">
    <source>
        <dbReference type="Proteomes" id="UP000625976"/>
    </source>
</evidence>
<feature type="domain" description="HTH tetR-type" evidence="3">
    <location>
        <begin position="4"/>
        <end position="64"/>
    </location>
</feature>
<dbReference type="InterPro" id="IPR001647">
    <property type="entry name" value="HTH_TetR"/>
</dbReference>
<dbReference type="GO" id="GO:0003677">
    <property type="term" value="F:DNA binding"/>
    <property type="evidence" value="ECO:0007669"/>
    <property type="project" value="UniProtKB-UniRule"/>
</dbReference>
<dbReference type="Proteomes" id="UP000625976">
    <property type="component" value="Unassembled WGS sequence"/>
</dbReference>
<evidence type="ECO:0000256" key="1">
    <source>
        <dbReference type="ARBA" id="ARBA00023125"/>
    </source>
</evidence>
<dbReference type="InterPro" id="IPR009057">
    <property type="entry name" value="Homeodomain-like_sf"/>
</dbReference>
<keyword evidence="1 2" id="KW-0238">DNA-binding</keyword>
<dbReference type="SUPFAM" id="SSF48498">
    <property type="entry name" value="Tetracyclin repressor-like, C-terminal domain"/>
    <property type="match status" value="1"/>
</dbReference>
<gene>
    <name evidence="4" type="ORF">GCM10010976_29140</name>
</gene>
<sequence length="189" mass="21747">MKEITRKEEIITTAAKLFKEKGYSAVTMRDIATAMGMKAASLYNHISSKQEILKDIIISLAEEFTEEMFLIKQSETNTLNKLENIVALHVNITSRNPDGMASLNSDWMHLEEQLDYYLELRVNYENDFRSILKSGILNKEIANNNMEVMLFSMLSTLRSLYMWIPSKEDLELQKISSELSKVLINGINK</sequence>
<evidence type="ECO:0000259" key="3">
    <source>
        <dbReference type="PROSITE" id="PS50977"/>
    </source>
</evidence>
<dbReference type="Pfam" id="PF00440">
    <property type="entry name" value="TetR_N"/>
    <property type="match status" value="1"/>
</dbReference>
<keyword evidence="5" id="KW-1185">Reference proteome</keyword>
<dbReference type="SUPFAM" id="SSF46689">
    <property type="entry name" value="Homeodomain-like"/>
    <property type="match status" value="1"/>
</dbReference>
<dbReference type="Pfam" id="PF17932">
    <property type="entry name" value="TetR_C_24"/>
    <property type="match status" value="1"/>
</dbReference>
<comment type="caution">
    <text evidence="4">The sequence shown here is derived from an EMBL/GenBank/DDBJ whole genome shotgun (WGS) entry which is preliminary data.</text>
</comment>
<dbReference type="InterPro" id="IPR036271">
    <property type="entry name" value="Tet_transcr_reg_TetR-rel_C_sf"/>
</dbReference>
<dbReference type="AlphaFoldDB" id="A0A917GU23"/>
<dbReference type="Gene3D" id="1.10.10.60">
    <property type="entry name" value="Homeodomain-like"/>
    <property type="match status" value="1"/>
</dbReference>
<dbReference type="PANTHER" id="PTHR43479">
    <property type="entry name" value="ACREF/ENVCD OPERON REPRESSOR-RELATED"/>
    <property type="match status" value="1"/>
</dbReference>
<dbReference type="RefSeq" id="WP_188466137.1">
    <property type="nucleotide sequence ID" value="NZ_BMFQ01000003.1"/>
</dbReference>
<dbReference type="Gene3D" id="1.10.357.10">
    <property type="entry name" value="Tetracycline Repressor, domain 2"/>
    <property type="match status" value="1"/>
</dbReference>
<evidence type="ECO:0000313" key="4">
    <source>
        <dbReference type="EMBL" id="GGG56460.1"/>
    </source>
</evidence>
<dbReference type="PRINTS" id="PR00455">
    <property type="entry name" value="HTHTETR"/>
</dbReference>
<dbReference type="PANTHER" id="PTHR43479:SF11">
    <property type="entry name" value="ACREF_ENVCD OPERON REPRESSOR-RELATED"/>
    <property type="match status" value="1"/>
</dbReference>
<dbReference type="InterPro" id="IPR050624">
    <property type="entry name" value="HTH-type_Tx_Regulator"/>
</dbReference>
<feature type="DNA-binding region" description="H-T-H motif" evidence="2">
    <location>
        <begin position="27"/>
        <end position="46"/>
    </location>
</feature>
<proteinExistence type="predicted"/>
<organism evidence="4 5">
    <name type="scientific">Bizionia arctica</name>
    <dbReference type="NCBI Taxonomy" id="1495645"/>
    <lineage>
        <taxon>Bacteria</taxon>
        <taxon>Pseudomonadati</taxon>
        <taxon>Bacteroidota</taxon>
        <taxon>Flavobacteriia</taxon>
        <taxon>Flavobacteriales</taxon>
        <taxon>Flavobacteriaceae</taxon>
        <taxon>Bizionia</taxon>
    </lineage>
</organism>
<protein>
    <recommendedName>
        <fullName evidence="3">HTH tetR-type domain-containing protein</fullName>
    </recommendedName>
</protein>
<reference evidence="4" key="2">
    <citation type="submission" date="2020-09" db="EMBL/GenBank/DDBJ databases">
        <authorList>
            <person name="Sun Q."/>
            <person name="Zhou Y."/>
        </authorList>
    </citation>
    <scope>NUCLEOTIDE SEQUENCE</scope>
    <source>
        <strain evidence="4">CGMCC 1.12751</strain>
    </source>
</reference>
<dbReference type="PROSITE" id="PS50977">
    <property type="entry name" value="HTH_TETR_2"/>
    <property type="match status" value="1"/>
</dbReference>
<accession>A0A917GU23</accession>
<name>A0A917GU23_9FLAO</name>
<evidence type="ECO:0000256" key="2">
    <source>
        <dbReference type="PROSITE-ProRule" id="PRU00335"/>
    </source>
</evidence>
<dbReference type="EMBL" id="BMFQ01000003">
    <property type="protein sequence ID" value="GGG56460.1"/>
    <property type="molecule type" value="Genomic_DNA"/>
</dbReference>